<evidence type="ECO:0000259" key="1">
    <source>
        <dbReference type="Pfam" id="PF01636"/>
    </source>
</evidence>
<keyword evidence="3" id="KW-1185">Reference proteome</keyword>
<gene>
    <name evidence="2 4" type="ORF">BDZ99DRAFT_465361</name>
</gene>
<dbReference type="GeneID" id="54461420"/>
<dbReference type="Pfam" id="PF01636">
    <property type="entry name" value="APH"/>
    <property type="match status" value="1"/>
</dbReference>
<dbReference type="EMBL" id="MU003705">
    <property type="protein sequence ID" value="KAF2807507.1"/>
    <property type="molecule type" value="Genomic_DNA"/>
</dbReference>
<accession>A0A6A6YHX1</accession>
<protein>
    <recommendedName>
        <fullName evidence="1">Aminoglycoside phosphotransferase domain-containing protein</fullName>
    </recommendedName>
</protein>
<evidence type="ECO:0000313" key="3">
    <source>
        <dbReference type="Proteomes" id="UP000504636"/>
    </source>
</evidence>
<organism evidence="2">
    <name type="scientific">Mytilinidion resinicola</name>
    <dbReference type="NCBI Taxonomy" id="574789"/>
    <lineage>
        <taxon>Eukaryota</taxon>
        <taxon>Fungi</taxon>
        <taxon>Dikarya</taxon>
        <taxon>Ascomycota</taxon>
        <taxon>Pezizomycotina</taxon>
        <taxon>Dothideomycetes</taxon>
        <taxon>Pleosporomycetidae</taxon>
        <taxon>Mytilinidiales</taxon>
        <taxon>Mytilinidiaceae</taxon>
        <taxon>Mytilinidion</taxon>
    </lineage>
</organism>
<feature type="domain" description="Aminoglycoside phosphotransferase" evidence="1">
    <location>
        <begin position="22"/>
        <end position="190"/>
    </location>
</feature>
<dbReference type="InterPro" id="IPR051678">
    <property type="entry name" value="AGP_Transferase"/>
</dbReference>
<dbReference type="RefSeq" id="XP_033574471.1">
    <property type="nucleotide sequence ID" value="XM_033720527.1"/>
</dbReference>
<dbReference type="SUPFAM" id="SSF56112">
    <property type="entry name" value="Protein kinase-like (PK-like)"/>
    <property type="match status" value="1"/>
</dbReference>
<reference evidence="4" key="3">
    <citation type="submission" date="2025-04" db="UniProtKB">
        <authorList>
            <consortium name="RefSeq"/>
        </authorList>
    </citation>
    <scope>IDENTIFICATION</scope>
    <source>
        <strain evidence="4">CBS 304.34</strain>
    </source>
</reference>
<dbReference type="InterPro" id="IPR011009">
    <property type="entry name" value="Kinase-like_dom_sf"/>
</dbReference>
<dbReference type="OrthoDB" id="2906425at2759"/>
<dbReference type="AlphaFoldDB" id="A0A6A6YHX1"/>
<reference evidence="4" key="2">
    <citation type="submission" date="2020-04" db="EMBL/GenBank/DDBJ databases">
        <authorList>
            <consortium name="NCBI Genome Project"/>
        </authorList>
    </citation>
    <scope>NUCLEOTIDE SEQUENCE</scope>
    <source>
        <strain evidence="4">CBS 304.34</strain>
    </source>
</reference>
<sequence length="190" mass="21742">MGARITRLGDDQIGKSGSRVRPREEAALRLVGNQTDVPVPEVYFGTYNENHGDLFMSIIPGSPLKDHWDTLDEKTKERLCRDIWSLIGKIRQIPKPPEFKDFFLCSADGTCSQDVYIEDLKSPPQPLIDDAAVRARIFERYYHFYGRRYTKEEILAMLPSSQSSVFTHCDIAPGNIMIDDHTHNITRLID</sequence>
<reference evidence="2 4" key="1">
    <citation type="journal article" date="2020" name="Stud. Mycol.">
        <title>101 Dothideomycetes genomes: a test case for predicting lifestyles and emergence of pathogens.</title>
        <authorList>
            <person name="Haridas S."/>
            <person name="Albert R."/>
            <person name="Binder M."/>
            <person name="Bloem J."/>
            <person name="Labutti K."/>
            <person name="Salamov A."/>
            <person name="Andreopoulos B."/>
            <person name="Baker S."/>
            <person name="Barry K."/>
            <person name="Bills G."/>
            <person name="Bluhm B."/>
            <person name="Cannon C."/>
            <person name="Castanera R."/>
            <person name="Culley D."/>
            <person name="Daum C."/>
            <person name="Ezra D."/>
            <person name="Gonzalez J."/>
            <person name="Henrissat B."/>
            <person name="Kuo A."/>
            <person name="Liang C."/>
            <person name="Lipzen A."/>
            <person name="Lutzoni F."/>
            <person name="Magnuson J."/>
            <person name="Mondo S."/>
            <person name="Nolan M."/>
            <person name="Ohm R."/>
            <person name="Pangilinan J."/>
            <person name="Park H.-J."/>
            <person name="Ramirez L."/>
            <person name="Alfaro M."/>
            <person name="Sun H."/>
            <person name="Tritt A."/>
            <person name="Yoshinaga Y."/>
            <person name="Zwiers L.-H."/>
            <person name="Turgeon B."/>
            <person name="Goodwin S."/>
            <person name="Spatafora J."/>
            <person name="Crous P."/>
            <person name="Grigoriev I."/>
        </authorList>
    </citation>
    <scope>NUCLEOTIDE SEQUENCE</scope>
    <source>
        <strain evidence="2 4">CBS 304.34</strain>
    </source>
</reference>
<name>A0A6A6YHX1_9PEZI</name>
<proteinExistence type="predicted"/>
<dbReference type="PANTHER" id="PTHR21310">
    <property type="entry name" value="AMINOGLYCOSIDE PHOSPHOTRANSFERASE-RELATED-RELATED"/>
    <property type="match status" value="1"/>
</dbReference>
<dbReference type="InterPro" id="IPR002575">
    <property type="entry name" value="Aminoglycoside_PTrfase"/>
</dbReference>
<dbReference type="PANTHER" id="PTHR21310:SF15">
    <property type="entry name" value="AMINOGLYCOSIDE PHOSPHOTRANSFERASE DOMAIN-CONTAINING PROTEIN"/>
    <property type="match status" value="1"/>
</dbReference>
<dbReference type="Proteomes" id="UP000504636">
    <property type="component" value="Unplaced"/>
</dbReference>
<evidence type="ECO:0000313" key="2">
    <source>
        <dbReference type="EMBL" id="KAF2807507.1"/>
    </source>
</evidence>
<evidence type="ECO:0000313" key="4">
    <source>
        <dbReference type="RefSeq" id="XP_033574471.1"/>
    </source>
</evidence>